<proteinExistence type="predicted"/>
<keyword evidence="2" id="KW-1185">Reference proteome</keyword>
<comment type="caution">
    <text evidence="1">The sequence shown here is derived from an EMBL/GenBank/DDBJ whole genome shotgun (WGS) entry which is preliminary data.</text>
</comment>
<dbReference type="STRING" id="1777.AWC07_09870"/>
<dbReference type="AlphaFoldDB" id="A0A1X1VDB6"/>
<evidence type="ECO:0000313" key="1">
    <source>
        <dbReference type="EMBL" id="ORV67080.1"/>
    </source>
</evidence>
<reference evidence="1 2" key="1">
    <citation type="submission" date="2016-01" db="EMBL/GenBank/DDBJ databases">
        <title>The new phylogeny of the genus Mycobacterium.</title>
        <authorList>
            <person name="Tarcisio F."/>
            <person name="Conor M."/>
            <person name="Antonella G."/>
            <person name="Elisabetta G."/>
            <person name="Giulia F.S."/>
            <person name="Sara T."/>
            <person name="Anna F."/>
            <person name="Clotilde B."/>
            <person name="Roberto B."/>
            <person name="Veronica D.S."/>
            <person name="Fabio R."/>
            <person name="Monica P."/>
            <person name="Olivier J."/>
            <person name="Enrico T."/>
            <person name="Nicola S."/>
        </authorList>
    </citation>
    <scope>NUCLEOTIDE SEQUENCE [LARGE SCALE GENOMIC DNA]</scope>
    <source>
        <strain evidence="1 2">DSM 43505</strain>
    </source>
</reference>
<name>A0A1X1VDB6_MYCGS</name>
<gene>
    <name evidence="1" type="ORF">AWC07_09870</name>
</gene>
<accession>A0A1X1VDB6</accession>
<sequence length="112" mass="12135">MWLAAAVATAVPAAAVPNTQCALTTAVQEVPSVSQLPPELRTLLPPIADIGAPFNKTDAVTDPSLPFRRLIRAGNRGSDWFVWFRPIHKAPGPTPPTYAFRCRREVARAFTA</sequence>
<dbReference type="EMBL" id="LQOX01000114">
    <property type="protein sequence ID" value="ORV67080.1"/>
    <property type="molecule type" value="Genomic_DNA"/>
</dbReference>
<dbReference type="Proteomes" id="UP000193738">
    <property type="component" value="Unassembled WGS sequence"/>
</dbReference>
<organism evidence="1 2">
    <name type="scientific">Mycobacterium gastri</name>
    <dbReference type="NCBI Taxonomy" id="1777"/>
    <lineage>
        <taxon>Bacteria</taxon>
        <taxon>Bacillati</taxon>
        <taxon>Actinomycetota</taxon>
        <taxon>Actinomycetes</taxon>
        <taxon>Mycobacteriales</taxon>
        <taxon>Mycobacteriaceae</taxon>
        <taxon>Mycobacterium</taxon>
    </lineage>
</organism>
<evidence type="ECO:0000313" key="2">
    <source>
        <dbReference type="Proteomes" id="UP000193738"/>
    </source>
</evidence>
<protein>
    <submittedName>
        <fullName evidence="1">Uncharacterized protein</fullName>
    </submittedName>
</protein>